<keyword evidence="2" id="KW-1185">Reference proteome</keyword>
<dbReference type="Proteomes" id="UP001552299">
    <property type="component" value="Unassembled WGS sequence"/>
</dbReference>
<dbReference type="AlphaFoldDB" id="A0ABD0VFF7"/>
<evidence type="ECO:0000313" key="2">
    <source>
        <dbReference type="Proteomes" id="UP001552299"/>
    </source>
</evidence>
<reference evidence="1 2" key="1">
    <citation type="journal article" date="2024" name="Plant Biotechnol. J.">
        <title>Dendrobium thyrsiflorum genome and its molecular insights into genes involved in important horticultural traits.</title>
        <authorList>
            <person name="Chen B."/>
            <person name="Wang J.Y."/>
            <person name="Zheng P.J."/>
            <person name="Li K.L."/>
            <person name="Liang Y.M."/>
            <person name="Chen X.F."/>
            <person name="Zhang C."/>
            <person name="Zhao X."/>
            <person name="He X."/>
            <person name="Zhang G.Q."/>
            <person name="Liu Z.J."/>
            <person name="Xu Q."/>
        </authorList>
    </citation>
    <scope>NUCLEOTIDE SEQUENCE [LARGE SCALE GENOMIC DNA]</scope>
    <source>
        <strain evidence="1">GZMU011</strain>
    </source>
</reference>
<dbReference type="EMBL" id="JANQDX010000006">
    <property type="protein sequence ID" value="KAL0923371.1"/>
    <property type="molecule type" value="Genomic_DNA"/>
</dbReference>
<sequence>MNSLRDSTFRLSGSCNRWAFARLDAKSIAAAQPAALEFAFAAESPIMVESTIQTSRVGQKSKALISPALLTSESAVKFGITFPEGLSTKY</sequence>
<comment type="caution">
    <text evidence="1">The sequence shown here is derived from an EMBL/GenBank/DDBJ whole genome shotgun (WGS) entry which is preliminary data.</text>
</comment>
<organism evidence="1 2">
    <name type="scientific">Dendrobium thyrsiflorum</name>
    <name type="common">Pinecone-like raceme dendrobium</name>
    <name type="synonym">Orchid</name>
    <dbReference type="NCBI Taxonomy" id="117978"/>
    <lineage>
        <taxon>Eukaryota</taxon>
        <taxon>Viridiplantae</taxon>
        <taxon>Streptophyta</taxon>
        <taxon>Embryophyta</taxon>
        <taxon>Tracheophyta</taxon>
        <taxon>Spermatophyta</taxon>
        <taxon>Magnoliopsida</taxon>
        <taxon>Liliopsida</taxon>
        <taxon>Asparagales</taxon>
        <taxon>Orchidaceae</taxon>
        <taxon>Epidendroideae</taxon>
        <taxon>Malaxideae</taxon>
        <taxon>Dendrobiinae</taxon>
        <taxon>Dendrobium</taxon>
    </lineage>
</organism>
<accession>A0ABD0VFF7</accession>
<proteinExistence type="predicted"/>
<protein>
    <submittedName>
        <fullName evidence="1">Uncharacterized protein</fullName>
    </submittedName>
</protein>
<name>A0ABD0VFF7_DENTH</name>
<evidence type="ECO:0000313" key="1">
    <source>
        <dbReference type="EMBL" id="KAL0923371.1"/>
    </source>
</evidence>
<gene>
    <name evidence="1" type="ORF">M5K25_007425</name>
</gene>